<reference evidence="1" key="2">
    <citation type="journal article" date="2015" name="Data Brief">
        <title>Shoot transcriptome of the giant reed, Arundo donax.</title>
        <authorList>
            <person name="Barrero R.A."/>
            <person name="Guerrero F.D."/>
            <person name="Moolhuijzen P."/>
            <person name="Goolsby J.A."/>
            <person name="Tidwell J."/>
            <person name="Bellgard S.E."/>
            <person name="Bellgard M.I."/>
        </authorList>
    </citation>
    <scope>NUCLEOTIDE SEQUENCE</scope>
    <source>
        <tissue evidence="1">Shoot tissue taken approximately 20 cm above the soil surface</tissue>
    </source>
</reference>
<dbReference type="EMBL" id="GBRH01227064">
    <property type="protein sequence ID" value="JAD70831.1"/>
    <property type="molecule type" value="Transcribed_RNA"/>
</dbReference>
<evidence type="ECO:0000313" key="1">
    <source>
        <dbReference type="EMBL" id="JAD70831.1"/>
    </source>
</evidence>
<accession>A0A0A9C5G6</accession>
<proteinExistence type="predicted"/>
<protein>
    <submittedName>
        <fullName evidence="1">Uncharacterized protein</fullName>
    </submittedName>
</protein>
<dbReference type="AlphaFoldDB" id="A0A0A9C5G6"/>
<organism evidence="1">
    <name type="scientific">Arundo donax</name>
    <name type="common">Giant reed</name>
    <name type="synonym">Donax arundinaceus</name>
    <dbReference type="NCBI Taxonomy" id="35708"/>
    <lineage>
        <taxon>Eukaryota</taxon>
        <taxon>Viridiplantae</taxon>
        <taxon>Streptophyta</taxon>
        <taxon>Embryophyta</taxon>
        <taxon>Tracheophyta</taxon>
        <taxon>Spermatophyta</taxon>
        <taxon>Magnoliopsida</taxon>
        <taxon>Liliopsida</taxon>
        <taxon>Poales</taxon>
        <taxon>Poaceae</taxon>
        <taxon>PACMAD clade</taxon>
        <taxon>Arundinoideae</taxon>
        <taxon>Arundineae</taxon>
        <taxon>Arundo</taxon>
    </lineage>
</organism>
<sequence>MLLQDWHHQADTWNYLNQI</sequence>
<name>A0A0A9C5G6_ARUDO</name>
<reference evidence="1" key="1">
    <citation type="submission" date="2014-09" db="EMBL/GenBank/DDBJ databases">
        <authorList>
            <person name="Magalhaes I.L.F."/>
            <person name="Oliveira U."/>
            <person name="Santos F.R."/>
            <person name="Vidigal T.H.D.A."/>
            <person name="Brescovit A.D."/>
            <person name="Santos A.J."/>
        </authorList>
    </citation>
    <scope>NUCLEOTIDE SEQUENCE</scope>
    <source>
        <tissue evidence="1">Shoot tissue taken approximately 20 cm above the soil surface</tissue>
    </source>
</reference>